<feature type="signal peptide" evidence="1">
    <location>
        <begin position="1"/>
        <end position="20"/>
    </location>
</feature>
<dbReference type="InterPro" id="IPR036249">
    <property type="entry name" value="Thioredoxin-like_sf"/>
</dbReference>
<keyword evidence="1" id="KW-0732">Signal</keyword>
<keyword evidence="3" id="KW-1185">Reference proteome</keyword>
<dbReference type="SUPFAM" id="SSF52833">
    <property type="entry name" value="Thioredoxin-like"/>
    <property type="match status" value="1"/>
</dbReference>
<dbReference type="Pfam" id="PF04214">
    <property type="entry name" value="DUF411"/>
    <property type="match status" value="1"/>
</dbReference>
<protein>
    <submittedName>
        <fullName evidence="2">Metal-binding protein</fullName>
    </submittedName>
</protein>
<dbReference type="InterPro" id="IPR007332">
    <property type="entry name" value="DUF411"/>
</dbReference>
<dbReference type="RefSeq" id="WP_189383841.1">
    <property type="nucleotide sequence ID" value="NZ_BAABFY010000057.1"/>
</dbReference>
<accession>A0A918MW69</accession>
<name>A0A918MW69_9BURK</name>
<evidence type="ECO:0000313" key="3">
    <source>
        <dbReference type="Proteomes" id="UP000608345"/>
    </source>
</evidence>
<dbReference type="Proteomes" id="UP000608345">
    <property type="component" value="Unassembled WGS sequence"/>
</dbReference>
<comment type="caution">
    <text evidence="2">The sequence shown here is derived from an EMBL/GenBank/DDBJ whole genome shotgun (WGS) entry which is preliminary data.</text>
</comment>
<evidence type="ECO:0000256" key="1">
    <source>
        <dbReference type="SAM" id="SignalP"/>
    </source>
</evidence>
<organism evidence="2 3">
    <name type="scientific">Advenella faeciporci</name>
    <dbReference type="NCBI Taxonomy" id="797535"/>
    <lineage>
        <taxon>Bacteria</taxon>
        <taxon>Pseudomonadati</taxon>
        <taxon>Pseudomonadota</taxon>
        <taxon>Betaproteobacteria</taxon>
        <taxon>Burkholderiales</taxon>
        <taxon>Alcaligenaceae</taxon>
    </lineage>
</organism>
<dbReference type="AlphaFoldDB" id="A0A918MW69"/>
<proteinExistence type="predicted"/>
<feature type="chain" id="PRO_5036790954" evidence="1">
    <location>
        <begin position="21"/>
        <end position="139"/>
    </location>
</feature>
<evidence type="ECO:0000313" key="2">
    <source>
        <dbReference type="EMBL" id="GGW77963.1"/>
    </source>
</evidence>
<dbReference type="EMBL" id="BMYS01000002">
    <property type="protein sequence ID" value="GGW77963.1"/>
    <property type="molecule type" value="Genomic_DNA"/>
</dbReference>
<reference evidence="2" key="2">
    <citation type="submission" date="2020-09" db="EMBL/GenBank/DDBJ databases">
        <authorList>
            <person name="Sun Q."/>
            <person name="Kim S."/>
        </authorList>
    </citation>
    <scope>NUCLEOTIDE SEQUENCE</scope>
    <source>
        <strain evidence="2">KCTC 23732</strain>
    </source>
</reference>
<sequence length="139" mass="14580">MKKWLLSAAAVLTMSSFAYAGNNEITVFQDPNCGCCDGWSQHMRDAGFKVKSIKTGNMTAIKEKLGVPLNLASCHTAVVESTGQIIEGHVPSAAVHKMLAKASVKGVAAPGMPANSPGMGPMDGNLITVDFNGQPFSRD</sequence>
<gene>
    <name evidence="2" type="ORF">GCM10011450_04760</name>
</gene>
<reference evidence="2" key="1">
    <citation type="journal article" date="2014" name="Int. J. Syst. Evol. Microbiol.">
        <title>Complete genome sequence of Corynebacterium casei LMG S-19264T (=DSM 44701T), isolated from a smear-ripened cheese.</title>
        <authorList>
            <consortium name="US DOE Joint Genome Institute (JGI-PGF)"/>
            <person name="Walter F."/>
            <person name="Albersmeier A."/>
            <person name="Kalinowski J."/>
            <person name="Ruckert C."/>
        </authorList>
    </citation>
    <scope>NUCLEOTIDE SEQUENCE</scope>
    <source>
        <strain evidence="2">KCTC 23732</strain>
    </source>
</reference>